<sequence length="87" mass="9928">MHDIITLLTNFTMAVYQDSSYLIRCDHFDFNVKRAPGTSASVSGIYRCIGCGQEIVVKKGQLLPEYEEHIHGFELGPPRWQLIVFIL</sequence>
<accession>A0A1H9YMQ9</accession>
<name>A0A1H9YMQ9_9PROT</name>
<evidence type="ECO:0000313" key="2">
    <source>
        <dbReference type="Proteomes" id="UP000183339"/>
    </source>
</evidence>
<dbReference type="Proteomes" id="UP000183339">
    <property type="component" value="Unassembled WGS sequence"/>
</dbReference>
<reference evidence="1 2" key="1">
    <citation type="submission" date="2016-10" db="EMBL/GenBank/DDBJ databases">
        <authorList>
            <person name="de Groot N.N."/>
        </authorList>
    </citation>
    <scope>NUCLEOTIDE SEQUENCE [LARGE SCALE GENOMIC DNA]</scope>
    <source>
        <strain evidence="1 2">Nl7</strain>
    </source>
</reference>
<dbReference type="AlphaFoldDB" id="A0A1H9YMQ9"/>
<evidence type="ECO:0008006" key="3">
    <source>
        <dbReference type="Google" id="ProtNLM"/>
    </source>
</evidence>
<dbReference type="EMBL" id="FOHI01000001">
    <property type="protein sequence ID" value="SES70346.1"/>
    <property type="molecule type" value="Genomic_DNA"/>
</dbReference>
<gene>
    <name evidence="1" type="ORF">SAMN05216412_101299</name>
</gene>
<organism evidence="1 2">
    <name type="scientific">Nitrosospira multiformis</name>
    <dbReference type="NCBI Taxonomy" id="1231"/>
    <lineage>
        <taxon>Bacteria</taxon>
        <taxon>Pseudomonadati</taxon>
        <taxon>Pseudomonadota</taxon>
        <taxon>Betaproteobacteria</taxon>
        <taxon>Nitrosomonadales</taxon>
        <taxon>Nitrosomonadaceae</taxon>
        <taxon>Nitrosospira</taxon>
    </lineage>
</organism>
<protein>
    <recommendedName>
        <fullName evidence="3">Protein L</fullName>
    </recommendedName>
</protein>
<proteinExistence type="predicted"/>
<evidence type="ECO:0000313" key="1">
    <source>
        <dbReference type="EMBL" id="SES70346.1"/>
    </source>
</evidence>